<dbReference type="OMA" id="WPCCSPY"/>
<sequence>MISSLLATIIFLWHFALAELYKPANSIQCSHSAQCPQDWPCCSQYGECGAGPMCIIGCNPKFSFHEDSCTPMPGLIFPDNLYYMSSYSSESKKNNNPSVLNKIEKRDLNREYNFHSFERMNPTDDITINNVGLKMKQRRFINHVEYLMTSNDTEAEIMLQEYDFTYSGFTDIDNSTDEIILKMPKKSTGSLLSSARVMLYGKISINMRTARSRGVISAIVLMSATGDEIDFEFLGGDLFGVQTNYYSQGELVYSNMHHHHVFPDTSQNDHLYEIDWKRDHITWLIDGKEVRKLYKKDTWDPSLRNYKYPQTPMRLEVAIWPGGAETNALGTIAWAGGPIDWENSEDMRTTGYFHIDINAIQMIPFQNKFTNVFEECYNALDDDDKIIPDVAIRNTKAVYIYDGIQNKFANEGSLSINCNHITRIKGYSNSNLNSLGIDYNKIYRLNDIQSGERSLNEIARRDERINNRNINKKSSIVPNLINNELLKNNINTITSNSDSLYKCFNPIFIVSKLMEQYLSYIFFDWWH</sequence>
<dbReference type="GO" id="GO:0005975">
    <property type="term" value="P:carbohydrate metabolic process"/>
    <property type="evidence" value="ECO:0007669"/>
    <property type="project" value="InterPro"/>
</dbReference>
<dbReference type="GO" id="GO:0016757">
    <property type="term" value="F:glycosyltransferase activity"/>
    <property type="evidence" value="ECO:0007669"/>
    <property type="project" value="TreeGrafter"/>
</dbReference>
<dbReference type="eggNOG" id="ENOG502QVQI">
    <property type="taxonomic scope" value="Eukaryota"/>
</dbReference>
<evidence type="ECO:0000256" key="1">
    <source>
        <dbReference type="SAM" id="SignalP"/>
    </source>
</evidence>
<protein>
    <recommendedName>
        <fullName evidence="2">GH16 domain-containing protein</fullName>
    </recommendedName>
</protein>
<gene>
    <name evidence="3" type="primary">TPHA0J01630</name>
    <name evidence="3" type="ordered locus">TPHA_0J01630</name>
</gene>
<dbReference type="CDD" id="cd06923">
    <property type="entry name" value="ChtBD1_GH16"/>
    <property type="match status" value="1"/>
</dbReference>
<dbReference type="HOGENOM" id="CLU_039093_0_0_1"/>
<feature type="chain" id="PRO_5003508747" description="GH16 domain-containing protein" evidence="1">
    <location>
        <begin position="19"/>
        <end position="527"/>
    </location>
</feature>
<dbReference type="GO" id="GO:0005619">
    <property type="term" value="C:ascospore wall"/>
    <property type="evidence" value="ECO:0007669"/>
    <property type="project" value="EnsemblFungi"/>
</dbReference>
<dbReference type="Pfam" id="PF00722">
    <property type="entry name" value="Glyco_hydro_16"/>
    <property type="match status" value="1"/>
</dbReference>
<dbReference type="InterPro" id="IPR013320">
    <property type="entry name" value="ConA-like_dom_sf"/>
</dbReference>
<dbReference type="EMBL" id="HE612865">
    <property type="protein sequence ID" value="CCE64984.1"/>
    <property type="molecule type" value="Genomic_DNA"/>
</dbReference>
<dbReference type="Proteomes" id="UP000005666">
    <property type="component" value="Chromosome 10"/>
</dbReference>
<dbReference type="PROSITE" id="PS51762">
    <property type="entry name" value="GH16_2"/>
    <property type="match status" value="1"/>
</dbReference>
<organism evidence="3 4">
    <name type="scientific">Tetrapisispora phaffii (strain ATCC 24235 / CBS 4417 / NBRC 1672 / NRRL Y-8282 / UCD 70-5)</name>
    <name type="common">Yeast</name>
    <name type="synonym">Fabospora phaffii</name>
    <dbReference type="NCBI Taxonomy" id="1071381"/>
    <lineage>
        <taxon>Eukaryota</taxon>
        <taxon>Fungi</taxon>
        <taxon>Dikarya</taxon>
        <taxon>Ascomycota</taxon>
        <taxon>Saccharomycotina</taxon>
        <taxon>Saccharomycetes</taxon>
        <taxon>Saccharomycetales</taxon>
        <taxon>Saccharomycetaceae</taxon>
        <taxon>Tetrapisispora</taxon>
    </lineage>
</organism>
<dbReference type="SUPFAM" id="SSF49899">
    <property type="entry name" value="Concanavalin A-like lectins/glucanases"/>
    <property type="match status" value="1"/>
</dbReference>
<dbReference type="InterPro" id="IPR050546">
    <property type="entry name" value="Glycosyl_Hydrlase_16"/>
</dbReference>
<evidence type="ECO:0000313" key="4">
    <source>
        <dbReference type="Proteomes" id="UP000005666"/>
    </source>
</evidence>
<evidence type="ECO:0000313" key="3">
    <source>
        <dbReference type="EMBL" id="CCE64984.1"/>
    </source>
</evidence>
<reference evidence="3 4" key="1">
    <citation type="journal article" date="2011" name="Proc. Natl. Acad. Sci. U.S.A.">
        <title>Evolutionary erosion of yeast sex chromosomes by mating-type switching accidents.</title>
        <authorList>
            <person name="Gordon J.L."/>
            <person name="Armisen D."/>
            <person name="Proux-Wera E."/>
            <person name="Oheigeartaigh S.S."/>
            <person name="Byrne K.P."/>
            <person name="Wolfe K.H."/>
        </authorList>
    </citation>
    <scope>NUCLEOTIDE SEQUENCE [LARGE SCALE GENOMIC DNA]</scope>
    <source>
        <strain evidence="4">ATCC 24235 / CBS 4417 / NBRC 1672 / NRRL Y-8282 / UCD 70-5</strain>
    </source>
</reference>
<keyword evidence="1" id="KW-0732">Signal</keyword>
<dbReference type="GeneID" id="11532921"/>
<evidence type="ECO:0000259" key="2">
    <source>
        <dbReference type="PROSITE" id="PS51762"/>
    </source>
</evidence>
<dbReference type="RefSeq" id="XP_003687418.1">
    <property type="nucleotide sequence ID" value="XM_003687370.1"/>
</dbReference>
<feature type="signal peptide" evidence="1">
    <location>
        <begin position="1"/>
        <end position="18"/>
    </location>
</feature>
<dbReference type="OrthoDB" id="4781at2759"/>
<dbReference type="PANTHER" id="PTHR10963:SF69">
    <property type="entry name" value="GLYCOSIDASE CRR1-RELATED"/>
    <property type="match status" value="1"/>
</dbReference>
<dbReference type="PANTHER" id="PTHR10963">
    <property type="entry name" value="GLYCOSYL HYDROLASE-RELATED"/>
    <property type="match status" value="1"/>
</dbReference>
<dbReference type="InterPro" id="IPR000757">
    <property type="entry name" value="Beta-glucanase-like"/>
</dbReference>
<accession>G8BYP2</accession>
<dbReference type="STRING" id="1071381.G8BYP2"/>
<dbReference type="GO" id="GO:0030476">
    <property type="term" value="P:ascospore wall assembly"/>
    <property type="evidence" value="ECO:0007669"/>
    <property type="project" value="EnsemblFungi"/>
</dbReference>
<dbReference type="AlphaFoldDB" id="G8BYP2"/>
<dbReference type="GO" id="GO:0004553">
    <property type="term" value="F:hydrolase activity, hydrolyzing O-glycosyl compounds"/>
    <property type="evidence" value="ECO:0007669"/>
    <property type="project" value="InterPro"/>
</dbReference>
<proteinExistence type="predicted"/>
<feature type="domain" description="GH16" evidence="2">
    <location>
        <begin position="89"/>
        <end position="350"/>
    </location>
</feature>
<name>G8BYP2_TETPH</name>
<keyword evidence="4" id="KW-1185">Reference proteome</keyword>
<dbReference type="Gene3D" id="2.60.120.200">
    <property type="match status" value="1"/>
</dbReference>
<dbReference type="KEGG" id="tpf:TPHA_0J01630"/>